<comment type="caution">
    <text evidence="2">The sequence shown here is derived from an EMBL/GenBank/DDBJ whole genome shotgun (WGS) entry which is preliminary data.</text>
</comment>
<dbReference type="Gene3D" id="3.40.50.1820">
    <property type="entry name" value="alpha/beta hydrolase"/>
    <property type="match status" value="1"/>
</dbReference>
<dbReference type="PANTHER" id="PTHR43798:SF33">
    <property type="entry name" value="HYDROLASE, PUTATIVE (AFU_ORTHOLOGUE AFUA_2G14860)-RELATED"/>
    <property type="match status" value="1"/>
</dbReference>
<reference evidence="2 3" key="1">
    <citation type="submission" date="2016-12" db="EMBL/GenBank/DDBJ databases">
        <title>Trade-off between light-utilization and light-protection in marine flavobacteria.</title>
        <authorList>
            <person name="Kumagai Y."/>
            <person name="Yoshizawa S."/>
            <person name="Kogure K."/>
            <person name="Iwasaki W."/>
        </authorList>
    </citation>
    <scope>NUCLEOTIDE SEQUENCE [LARGE SCALE GENOMIC DNA]</scope>
    <source>
        <strain evidence="2 3">ATCC 43844</strain>
    </source>
</reference>
<dbReference type="PANTHER" id="PTHR43798">
    <property type="entry name" value="MONOACYLGLYCEROL LIPASE"/>
    <property type="match status" value="1"/>
</dbReference>
<dbReference type="OrthoDB" id="9799612at2"/>
<dbReference type="InterPro" id="IPR050266">
    <property type="entry name" value="AB_hydrolase_sf"/>
</dbReference>
<dbReference type="Pfam" id="PF00561">
    <property type="entry name" value="Abhydrolase_1"/>
    <property type="match status" value="1"/>
</dbReference>
<dbReference type="SUPFAM" id="SSF53474">
    <property type="entry name" value="alpha/beta-Hydrolases"/>
    <property type="match status" value="1"/>
</dbReference>
<feature type="domain" description="AB hydrolase-1" evidence="1">
    <location>
        <begin position="42"/>
        <end position="121"/>
    </location>
</feature>
<dbReference type="RefSeq" id="WP_105020211.1">
    <property type="nucleotide sequence ID" value="NZ_MSCM01000001.1"/>
</dbReference>
<dbReference type="InterPro" id="IPR000639">
    <property type="entry name" value="Epox_hydrolase-like"/>
</dbReference>
<dbReference type="InterPro" id="IPR029058">
    <property type="entry name" value="AB_hydrolase_fold"/>
</dbReference>
<evidence type="ECO:0000259" key="1">
    <source>
        <dbReference type="Pfam" id="PF00561"/>
    </source>
</evidence>
<sequence length="294" mass="34310">MNVSIDNTMVMNSSDWEKKGVLIPVFDKEIFTIDIGNHQKCIVILHGYLTSSYDYYKVLPELSKHYRVVLLDFVGFGFSEKLDKQYFTTIDQADCVLELCRLLNLNNITLFAHDYGTEVAQEIIARQNYSLIDITIEKYILGNGNMTIDHSCYLDYHKKVNQHVSKKLIAMLASFGMYKKAIKEAFFDETKISDTELIEMWHQLELNKGRDVINFISHYIRERKIFWHRWVKALNDNKVPIKLILGRQDTTNINANSNTLADKNEDIEILWIENCGHYPMLESPEKWVEAILKA</sequence>
<dbReference type="AlphaFoldDB" id="A0A2S7WVL0"/>
<dbReference type="GO" id="GO:0047372">
    <property type="term" value="F:monoacylglycerol lipase activity"/>
    <property type="evidence" value="ECO:0007669"/>
    <property type="project" value="TreeGrafter"/>
</dbReference>
<evidence type="ECO:0000313" key="2">
    <source>
        <dbReference type="EMBL" id="PQJ81639.1"/>
    </source>
</evidence>
<accession>A0A2S7WVL0</accession>
<dbReference type="Proteomes" id="UP000239068">
    <property type="component" value="Unassembled WGS sequence"/>
</dbReference>
<gene>
    <name evidence="2" type="ORF">BTO16_03230</name>
</gene>
<dbReference type="GO" id="GO:0016020">
    <property type="term" value="C:membrane"/>
    <property type="evidence" value="ECO:0007669"/>
    <property type="project" value="TreeGrafter"/>
</dbReference>
<dbReference type="PRINTS" id="PR00412">
    <property type="entry name" value="EPOXHYDRLASE"/>
</dbReference>
<name>A0A2S7WVL0_9FLAO</name>
<proteinExistence type="predicted"/>
<protein>
    <recommendedName>
        <fullName evidence="1">AB hydrolase-1 domain-containing protein</fullName>
    </recommendedName>
</protein>
<evidence type="ECO:0000313" key="3">
    <source>
        <dbReference type="Proteomes" id="UP000239068"/>
    </source>
</evidence>
<organism evidence="2 3">
    <name type="scientific">Polaribacter glomeratus</name>
    <dbReference type="NCBI Taxonomy" id="102"/>
    <lineage>
        <taxon>Bacteria</taxon>
        <taxon>Pseudomonadati</taxon>
        <taxon>Bacteroidota</taxon>
        <taxon>Flavobacteriia</taxon>
        <taxon>Flavobacteriales</taxon>
        <taxon>Flavobacteriaceae</taxon>
    </lineage>
</organism>
<keyword evidence="3" id="KW-1185">Reference proteome</keyword>
<dbReference type="GO" id="GO:0046464">
    <property type="term" value="P:acylglycerol catabolic process"/>
    <property type="evidence" value="ECO:0007669"/>
    <property type="project" value="TreeGrafter"/>
</dbReference>
<dbReference type="InterPro" id="IPR000073">
    <property type="entry name" value="AB_hydrolase_1"/>
</dbReference>
<dbReference type="EMBL" id="MSCM01000001">
    <property type="protein sequence ID" value="PQJ81639.1"/>
    <property type="molecule type" value="Genomic_DNA"/>
</dbReference>